<evidence type="ECO:0000313" key="2">
    <source>
        <dbReference type="Proteomes" id="UP000241848"/>
    </source>
</evidence>
<dbReference type="AlphaFoldDB" id="A0A2T2WP07"/>
<reference evidence="1 2" key="1">
    <citation type="journal article" date="2014" name="BMC Genomics">
        <title>Comparison of environmental and isolate Sulfobacillus genomes reveals diverse carbon, sulfur, nitrogen, and hydrogen metabolisms.</title>
        <authorList>
            <person name="Justice N.B."/>
            <person name="Norman A."/>
            <person name="Brown C.T."/>
            <person name="Singh A."/>
            <person name="Thomas B.C."/>
            <person name="Banfield J.F."/>
        </authorList>
    </citation>
    <scope>NUCLEOTIDE SEQUENCE [LARGE SCALE GENOMIC DNA]</scope>
    <source>
        <strain evidence="1">AMDSBA3</strain>
    </source>
</reference>
<evidence type="ECO:0000313" key="1">
    <source>
        <dbReference type="EMBL" id="PSR23985.1"/>
    </source>
</evidence>
<organism evidence="1 2">
    <name type="scientific">Sulfobacillus acidophilus</name>
    <dbReference type="NCBI Taxonomy" id="53633"/>
    <lineage>
        <taxon>Bacteria</taxon>
        <taxon>Bacillati</taxon>
        <taxon>Bacillota</taxon>
        <taxon>Clostridia</taxon>
        <taxon>Eubacteriales</taxon>
        <taxon>Clostridiales Family XVII. Incertae Sedis</taxon>
        <taxon>Sulfobacillus</taxon>
    </lineage>
</organism>
<dbReference type="Proteomes" id="UP000241848">
    <property type="component" value="Unassembled WGS sequence"/>
</dbReference>
<accession>A0A2T2WP07</accession>
<sequence length="66" mass="7081">MVGTSAIAVALLVGVDSAVVACDRLFDVANHSYIDAVIVPVKCSAIISQTLIRPVLYHKHKMEECV</sequence>
<protein>
    <submittedName>
        <fullName evidence="1">Uncharacterized protein</fullName>
    </submittedName>
</protein>
<name>A0A2T2WP07_9FIRM</name>
<proteinExistence type="predicted"/>
<gene>
    <name evidence="1" type="ORF">C7B45_01480</name>
</gene>
<dbReference type="EMBL" id="PXYV01000002">
    <property type="protein sequence ID" value="PSR23985.1"/>
    <property type="molecule type" value="Genomic_DNA"/>
</dbReference>
<comment type="caution">
    <text evidence="1">The sequence shown here is derived from an EMBL/GenBank/DDBJ whole genome shotgun (WGS) entry which is preliminary data.</text>
</comment>